<evidence type="ECO:0000256" key="3">
    <source>
        <dbReference type="ARBA" id="ARBA00022475"/>
    </source>
</evidence>
<keyword evidence="2 7" id="KW-0813">Transport</keyword>
<comment type="similarity">
    <text evidence="7">Belongs to the binding-protein-dependent transport system permease family.</text>
</comment>
<feature type="transmembrane region" description="Helical" evidence="7">
    <location>
        <begin position="191"/>
        <end position="210"/>
    </location>
</feature>
<dbReference type="AlphaFoldDB" id="A0A1C1A3R0"/>
<evidence type="ECO:0000256" key="5">
    <source>
        <dbReference type="ARBA" id="ARBA00022989"/>
    </source>
</evidence>
<accession>A0A1C1A3R0</accession>
<dbReference type="Pfam" id="PF00528">
    <property type="entry name" value="BPD_transp_1"/>
    <property type="match status" value="1"/>
</dbReference>
<dbReference type="Gene3D" id="1.10.3720.10">
    <property type="entry name" value="MetI-like"/>
    <property type="match status" value="1"/>
</dbReference>
<sequence>MKAISVEVPKEEAVVRKASSGLRKRLWDARYLYILVLPAMLYFILVQYVPMYGVILAFKHYSFKGGITGSPWTGLDNFQEMFRLPEFMKVLKNTFIIAFGRLIFEFPVPIIMALLINEVVSKKLKRFYQTVYTFPHFLSWVIISGIMMNFLSDMGVLNQIFQAIGLDKQQWLLDVGKFKGFLFGSNIWKEMGWGTILYLATMAGINPELYEAASIDGANRWHRMKAITWPALQGTVLILLILALGNIMGGAGFDQIYNMDNAAVRESSEVLDTYIYRATFFLGLDFGFTTAVGVFKSGVNAAMLLIAHYIVKSRGHGGLF</sequence>
<evidence type="ECO:0000256" key="6">
    <source>
        <dbReference type="ARBA" id="ARBA00023136"/>
    </source>
</evidence>
<comment type="subcellular location">
    <subcellularLocation>
        <location evidence="1 7">Cell membrane</location>
        <topology evidence="1 7">Multi-pass membrane protein</topology>
    </subcellularLocation>
</comment>
<gene>
    <name evidence="9" type="ORF">A8709_13820</name>
</gene>
<protein>
    <submittedName>
        <fullName evidence="9">Protein lplB</fullName>
    </submittedName>
</protein>
<feature type="transmembrane region" description="Helical" evidence="7">
    <location>
        <begin position="127"/>
        <end position="151"/>
    </location>
</feature>
<feature type="transmembrane region" description="Helical" evidence="7">
    <location>
        <begin position="31"/>
        <end position="49"/>
    </location>
</feature>
<evidence type="ECO:0000313" key="10">
    <source>
        <dbReference type="Proteomes" id="UP000093309"/>
    </source>
</evidence>
<organism evidence="9 10">
    <name type="scientific">Paenibacillus pectinilyticus</name>
    <dbReference type="NCBI Taxonomy" id="512399"/>
    <lineage>
        <taxon>Bacteria</taxon>
        <taxon>Bacillati</taxon>
        <taxon>Bacillota</taxon>
        <taxon>Bacilli</taxon>
        <taxon>Bacillales</taxon>
        <taxon>Paenibacillaceae</taxon>
        <taxon>Paenibacillus</taxon>
    </lineage>
</organism>
<evidence type="ECO:0000256" key="1">
    <source>
        <dbReference type="ARBA" id="ARBA00004651"/>
    </source>
</evidence>
<dbReference type="InterPro" id="IPR051393">
    <property type="entry name" value="ABC_transporter_permease"/>
</dbReference>
<dbReference type="CDD" id="cd06261">
    <property type="entry name" value="TM_PBP2"/>
    <property type="match status" value="1"/>
</dbReference>
<reference evidence="10" key="1">
    <citation type="submission" date="2016-05" db="EMBL/GenBank/DDBJ databases">
        <title>Paenibacillus oryzae. sp. nov., isolated from the rice root.</title>
        <authorList>
            <person name="Zhang J."/>
            <person name="Zhang X."/>
        </authorList>
    </citation>
    <scope>NUCLEOTIDE SEQUENCE [LARGE SCALE GENOMIC DNA]</scope>
    <source>
        <strain evidence="10">KCTC13222</strain>
    </source>
</reference>
<dbReference type="InterPro" id="IPR000515">
    <property type="entry name" value="MetI-like"/>
</dbReference>
<evidence type="ECO:0000256" key="4">
    <source>
        <dbReference type="ARBA" id="ARBA00022692"/>
    </source>
</evidence>
<dbReference type="GO" id="GO:0005886">
    <property type="term" value="C:plasma membrane"/>
    <property type="evidence" value="ECO:0007669"/>
    <property type="project" value="UniProtKB-SubCell"/>
</dbReference>
<feature type="transmembrane region" description="Helical" evidence="7">
    <location>
        <begin position="95"/>
        <end position="115"/>
    </location>
</feature>
<keyword evidence="3" id="KW-1003">Cell membrane</keyword>
<proteinExistence type="inferred from homology"/>
<dbReference type="PANTHER" id="PTHR30193">
    <property type="entry name" value="ABC TRANSPORTER PERMEASE PROTEIN"/>
    <property type="match status" value="1"/>
</dbReference>
<dbReference type="PROSITE" id="PS50928">
    <property type="entry name" value="ABC_TM1"/>
    <property type="match status" value="1"/>
</dbReference>
<evidence type="ECO:0000256" key="2">
    <source>
        <dbReference type="ARBA" id="ARBA00022448"/>
    </source>
</evidence>
<dbReference type="InterPro" id="IPR035906">
    <property type="entry name" value="MetI-like_sf"/>
</dbReference>
<dbReference type="RefSeq" id="WP_065852087.1">
    <property type="nucleotide sequence ID" value="NZ_LYPC01000014.1"/>
</dbReference>
<keyword evidence="10" id="KW-1185">Reference proteome</keyword>
<feature type="transmembrane region" description="Helical" evidence="7">
    <location>
        <begin position="231"/>
        <end position="253"/>
    </location>
</feature>
<feature type="domain" description="ABC transmembrane type-1" evidence="8">
    <location>
        <begin position="91"/>
        <end position="307"/>
    </location>
</feature>
<comment type="caution">
    <text evidence="9">The sequence shown here is derived from an EMBL/GenBank/DDBJ whole genome shotgun (WGS) entry which is preliminary data.</text>
</comment>
<dbReference type="OrthoDB" id="9785836at2"/>
<keyword evidence="4 7" id="KW-0812">Transmembrane</keyword>
<keyword evidence="6 7" id="KW-0472">Membrane</keyword>
<dbReference type="GO" id="GO:0055085">
    <property type="term" value="P:transmembrane transport"/>
    <property type="evidence" value="ECO:0007669"/>
    <property type="project" value="InterPro"/>
</dbReference>
<keyword evidence="5 7" id="KW-1133">Transmembrane helix</keyword>
<dbReference type="EMBL" id="LYPC01000014">
    <property type="protein sequence ID" value="OCT15176.1"/>
    <property type="molecule type" value="Genomic_DNA"/>
</dbReference>
<evidence type="ECO:0000256" key="7">
    <source>
        <dbReference type="RuleBase" id="RU363032"/>
    </source>
</evidence>
<dbReference type="SUPFAM" id="SSF161098">
    <property type="entry name" value="MetI-like"/>
    <property type="match status" value="1"/>
</dbReference>
<evidence type="ECO:0000313" key="9">
    <source>
        <dbReference type="EMBL" id="OCT15176.1"/>
    </source>
</evidence>
<feature type="transmembrane region" description="Helical" evidence="7">
    <location>
        <begin position="273"/>
        <end position="295"/>
    </location>
</feature>
<dbReference type="PANTHER" id="PTHR30193:SF44">
    <property type="entry name" value="LACTOSE TRANSPORT SYSTEM PERMEASE PROTEIN LACF"/>
    <property type="match status" value="1"/>
</dbReference>
<dbReference type="STRING" id="512399.A8709_13820"/>
<dbReference type="Proteomes" id="UP000093309">
    <property type="component" value="Unassembled WGS sequence"/>
</dbReference>
<name>A0A1C1A3R0_9BACL</name>
<evidence type="ECO:0000259" key="8">
    <source>
        <dbReference type="PROSITE" id="PS50928"/>
    </source>
</evidence>